<accession>A0ABW7DCU6</accession>
<sequence length="370" mass="40361">MTRRLFQPVELGPYTLAHRVAMAPLTRSRAGQPGDVPNAMNAEYYRQRASAALIITEATQISRQGQGYAWTPGIYSDEQVEAWRAVSSAVHGAGGLIFMQLWHVGRVSHPSFQPDAGLPVAPSALPVPGKTFIVDENGNGVWGDVPVPRALETAEIAAIVEDYRLAARNAIRAGMDGVEIHAGNGYLLDQFLNSNSNQRDDAYGGSVKNRARLLLEVVAAVADEVGAERVGVRLTPMGRFMGMGDDTPEDTFGYLVDALNRWNLAYLHLVEPAMVGTVKDENFDPRWDAIIAQLRGIWKGVLILAGGYDAESAEQALRSGRADIIAFGRPFLANPDLPRRIREHLSLNTPDPSSFFGGDERGYIDYPVHV</sequence>
<reference evidence="2 3" key="1">
    <citation type="submission" date="2024-10" db="EMBL/GenBank/DDBJ databases">
        <title>Whole genome of Pseudomonas sp Strain RB5.</title>
        <authorList>
            <person name="Selami N."/>
        </authorList>
    </citation>
    <scope>NUCLEOTIDE SEQUENCE [LARGE SCALE GENOMIC DNA]</scope>
    <source>
        <strain evidence="2 3">RB5</strain>
    </source>
</reference>
<dbReference type="Proteomes" id="UP001605918">
    <property type="component" value="Unassembled WGS sequence"/>
</dbReference>
<dbReference type="NCBIfam" id="NF007899">
    <property type="entry name" value="PRK10605.1"/>
    <property type="match status" value="1"/>
</dbReference>
<evidence type="ECO:0000313" key="2">
    <source>
        <dbReference type="EMBL" id="MFG6205879.1"/>
    </source>
</evidence>
<keyword evidence="3" id="KW-1185">Reference proteome</keyword>
<dbReference type="CDD" id="cd02933">
    <property type="entry name" value="OYE_like_FMN"/>
    <property type="match status" value="1"/>
</dbReference>
<dbReference type="Gene3D" id="3.20.20.70">
    <property type="entry name" value="Aldolase class I"/>
    <property type="match status" value="1"/>
</dbReference>
<dbReference type="Pfam" id="PF00724">
    <property type="entry name" value="Oxidored_FMN"/>
    <property type="match status" value="1"/>
</dbReference>
<dbReference type="InterPro" id="IPR013785">
    <property type="entry name" value="Aldolase_TIM"/>
</dbReference>
<dbReference type="SUPFAM" id="SSF51395">
    <property type="entry name" value="FMN-linked oxidoreductases"/>
    <property type="match status" value="1"/>
</dbReference>
<organism evidence="2 3">
    <name type="scientific">Pseudomonas retamae</name>
    <dbReference type="NCBI Taxonomy" id="702110"/>
    <lineage>
        <taxon>Bacteria</taxon>
        <taxon>Pseudomonadati</taxon>
        <taxon>Pseudomonadota</taxon>
        <taxon>Gammaproteobacteria</taxon>
        <taxon>Pseudomonadales</taxon>
        <taxon>Pseudomonadaceae</taxon>
        <taxon>Pseudomonas</taxon>
    </lineage>
</organism>
<evidence type="ECO:0000313" key="3">
    <source>
        <dbReference type="Proteomes" id="UP001605918"/>
    </source>
</evidence>
<comment type="caution">
    <text evidence="2">The sequence shown here is derived from an EMBL/GenBank/DDBJ whole genome shotgun (WGS) entry which is preliminary data.</text>
</comment>
<evidence type="ECO:0000259" key="1">
    <source>
        <dbReference type="Pfam" id="PF00724"/>
    </source>
</evidence>
<dbReference type="InterPro" id="IPR045247">
    <property type="entry name" value="Oye-like"/>
</dbReference>
<gene>
    <name evidence="2" type="ORF">ACGSLL_16075</name>
</gene>
<proteinExistence type="predicted"/>
<dbReference type="PANTHER" id="PTHR22893">
    <property type="entry name" value="NADH OXIDOREDUCTASE-RELATED"/>
    <property type="match status" value="1"/>
</dbReference>
<protein>
    <submittedName>
        <fullName evidence="2">Alkene reductase</fullName>
    </submittedName>
</protein>
<feature type="domain" description="NADH:flavin oxidoreductase/NADH oxidase N-terminal" evidence="1">
    <location>
        <begin position="5"/>
        <end position="348"/>
    </location>
</feature>
<dbReference type="InterPro" id="IPR001155">
    <property type="entry name" value="OxRdtase_FMN_N"/>
</dbReference>
<dbReference type="RefSeq" id="WP_394507057.1">
    <property type="nucleotide sequence ID" value="NZ_JBIEIL010000007.1"/>
</dbReference>
<name>A0ABW7DCU6_9PSED</name>
<dbReference type="EMBL" id="JBIEIL010000007">
    <property type="protein sequence ID" value="MFG6205879.1"/>
    <property type="molecule type" value="Genomic_DNA"/>
</dbReference>
<dbReference type="PANTHER" id="PTHR22893:SF91">
    <property type="entry name" value="NADPH DEHYDROGENASE 2-RELATED"/>
    <property type="match status" value="1"/>
</dbReference>